<dbReference type="GO" id="GO:0019135">
    <property type="term" value="F:deoxyhypusine monooxygenase activity"/>
    <property type="evidence" value="ECO:0007669"/>
    <property type="project" value="UniProtKB-UniRule"/>
</dbReference>
<gene>
    <name evidence="10" type="ORF">DLAC_03459</name>
</gene>
<proteinExistence type="inferred from homology"/>
<dbReference type="HAMAP" id="MF_03101">
    <property type="entry name" value="Deoxyhypusine_hydroxylase"/>
    <property type="match status" value="1"/>
</dbReference>
<feature type="binding site" evidence="9">
    <location>
        <position position="253"/>
    </location>
    <ligand>
        <name>Fe cation</name>
        <dbReference type="ChEBI" id="CHEBI:24875"/>
        <label>2</label>
    </ligand>
</feature>
<comment type="catalytic activity">
    <reaction evidence="1 9">
        <text>[eIF5A protein]-deoxyhypusine + AH2 + O2 = [eIF5A protein]-hypusine + A + H2O</text>
        <dbReference type="Rhea" id="RHEA:14101"/>
        <dbReference type="Rhea" id="RHEA-COMP:10144"/>
        <dbReference type="Rhea" id="RHEA-COMP:12592"/>
        <dbReference type="ChEBI" id="CHEBI:13193"/>
        <dbReference type="ChEBI" id="CHEBI:15377"/>
        <dbReference type="ChEBI" id="CHEBI:15379"/>
        <dbReference type="ChEBI" id="CHEBI:17499"/>
        <dbReference type="ChEBI" id="CHEBI:82657"/>
        <dbReference type="ChEBI" id="CHEBI:91175"/>
        <dbReference type="EC" id="1.14.99.29"/>
    </reaction>
</comment>
<organism evidence="10 11">
    <name type="scientific">Tieghemostelium lacteum</name>
    <name type="common">Slime mold</name>
    <name type="synonym">Dictyostelium lacteum</name>
    <dbReference type="NCBI Taxonomy" id="361077"/>
    <lineage>
        <taxon>Eukaryota</taxon>
        <taxon>Amoebozoa</taxon>
        <taxon>Evosea</taxon>
        <taxon>Eumycetozoa</taxon>
        <taxon>Dictyostelia</taxon>
        <taxon>Dictyosteliales</taxon>
        <taxon>Raperosteliaceae</taxon>
        <taxon>Tieghemostelium</taxon>
    </lineage>
</organism>
<dbReference type="FunCoup" id="A0A152A213">
    <property type="interactions" value="634"/>
</dbReference>
<dbReference type="InterPro" id="IPR016024">
    <property type="entry name" value="ARM-type_fold"/>
</dbReference>
<keyword evidence="11" id="KW-1185">Reference proteome</keyword>
<sequence length="328" mass="36948">MSTTTTTTVTINNDVINKLKESLLDVNQPIAKRFRALFTLRNLNCIESINAMTEALSDKSALLRHEIAYCLGQMENEHALKVLVSLVENTQEHPMVRHEAAEALGAIGSQLALDTLKVYSKDTVPEVSETCQLALSRVEWYTINDPESIESKVYLSVDPAPSLNKSVPFEEVRKQFLNRDLDIFNRYRALFSLRDMGDEKSVLALCESFLEPSSSLLKHEVAFVLGQIQHKSAIEPLKKVLLDENENAMVRHEAAEALGAIASTETVPLLEQLVKDKEPIVSESCLIALDVTDYFNNTEEFQYADGIKILLEKNLIEKQQQQQQQENK</sequence>
<feature type="binding site" evidence="9">
    <location>
        <position position="66"/>
    </location>
    <ligand>
        <name>Fe cation</name>
        <dbReference type="ChEBI" id="CHEBI:24875"/>
        <label>1</label>
    </ligand>
</feature>
<dbReference type="Proteomes" id="UP000076078">
    <property type="component" value="Unassembled WGS sequence"/>
</dbReference>
<comment type="similarity">
    <text evidence="9">Belongs to the deoxyhypusine hydroxylase family.</text>
</comment>
<keyword evidence="4" id="KW-0677">Repeat</keyword>
<evidence type="ECO:0000313" key="11">
    <source>
        <dbReference type="Proteomes" id="UP000076078"/>
    </source>
</evidence>
<keyword evidence="8 9" id="KW-0386">Hypusine biosynthesis</keyword>
<feature type="binding site" evidence="9">
    <location>
        <position position="99"/>
    </location>
    <ligand>
        <name>Fe cation</name>
        <dbReference type="ChEBI" id="CHEBI:24875"/>
        <label>1</label>
    </ligand>
</feature>
<evidence type="ECO:0000256" key="5">
    <source>
        <dbReference type="ARBA" id="ARBA00023002"/>
    </source>
</evidence>
<comment type="caution">
    <text evidence="10">The sequence shown here is derived from an EMBL/GenBank/DDBJ whole genome shotgun (WGS) entry which is preliminary data.</text>
</comment>
<keyword evidence="6 9" id="KW-0408">Iron</keyword>
<feature type="binding site" evidence="9">
    <location>
        <position position="98"/>
    </location>
    <ligand>
        <name>Fe cation</name>
        <dbReference type="ChEBI" id="CHEBI:24875"/>
        <label>1</label>
    </ligand>
</feature>
<feature type="binding site" evidence="9">
    <location>
        <position position="219"/>
    </location>
    <ligand>
        <name>Fe cation</name>
        <dbReference type="ChEBI" id="CHEBI:24875"/>
        <label>2</label>
    </ligand>
</feature>
<dbReference type="OMA" id="LQEPCSI"/>
<evidence type="ECO:0000256" key="2">
    <source>
        <dbReference type="ARBA" id="ARBA00005041"/>
    </source>
</evidence>
<dbReference type="Pfam" id="PF13646">
    <property type="entry name" value="HEAT_2"/>
    <property type="match status" value="2"/>
</dbReference>
<reference evidence="10 11" key="1">
    <citation type="submission" date="2015-12" db="EMBL/GenBank/DDBJ databases">
        <title>Dictyostelia acquired genes for synthesis and detection of signals that induce cell-type specialization by lateral gene transfer from prokaryotes.</title>
        <authorList>
            <person name="Gloeckner G."/>
            <person name="Schaap P."/>
        </authorList>
    </citation>
    <scope>NUCLEOTIDE SEQUENCE [LARGE SCALE GENOMIC DNA]</scope>
    <source>
        <strain evidence="10 11">TK</strain>
    </source>
</reference>
<evidence type="ECO:0000256" key="8">
    <source>
        <dbReference type="ARBA" id="ARBA00023256"/>
    </source>
</evidence>
<dbReference type="InterPro" id="IPR027517">
    <property type="entry name" value="Deoxyhypusine_hydroxylase"/>
</dbReference>
<dbReference type="InterPro" id="IPR004155">
    <property type="entry name" value="PBS_lyase_HEAT"/>
</dbReference>
<evidence type="ECO:0000313" key="10">
    <source>
        <dbReference type="EMBL" id="KYR00293.1"/>
    </source>
</evidence>
<comment type="cofactor">
    <cofactor evidence="9">
        <name>Fe(2+)</name>
        <dbReference type="ChEBI" id="CHEBI:29033"/>
    </cofactor>
    <text evidence="9">Binds 2 Fe(2+) ions per subunit.</text>
</comment>
<evidence type="ECO:0000256" key="4">
    <source>
        <dbReference type="ARBA" id="ARBA00022737"/>
    </source>
</evidence>
<dbReference type="STRING" id="361077.A0A152A213"/>
<evidence type="ECO:0000256" key="3">
    <source>
        <dbReference type="ARBA" id="ARBA00022723"/>
    </source>
</evidence>
<dbReference type="GO" id="GO:0046872">
    <property type="term" value="F:metal ion binding"/>
    <property type="evidence" value="ECO:0007669"/>
    <property type="project" value="UniProtKB-KW"/>
</dbReference>
<accession>A0A152A213</accession>
<dbReference type="OrthoDB" id="421002at2759"/>
<evidence type="ECO:0000256" key="9">
    <source>
        <dbReference type="HAMAP-Rule" id="MF_03101"/>
    </source>
</evidence>
<dbReference type="AlphaFoldDB" id="A0A152A213"/>
<feature type="binding site" evidence="9">
    <location>
        <position position="220"/>
    </location>
    <ligand>
        <name>Fe cation</name>
        <dbReference type="ChEBI" id="CHEBI:24875"/>
        <label>2</label>
    </ligand>
</feature>
<keyword evidence="5 9" id="KW-0560">Oxidoreductase</keyword>
<dbReference type="PANTHER" id="PTHR12697:SF5">
    <property type="entry name" value="DEOXYHYPUSINE HYDROXYLASE"/>
    <property type="match status" value="1"/>
</dbReference>
<evidence type="ECO:0000256" key="1">
    <source>
        <dbReference type="ARBA" id="ARBA00000068"/>
    </source>
</evidence>
<protein>
    <recommendedName>
        <fullName evidence="9">Deoxyhypusine hydroxylase</fullName>
        <shortName evidence="9">DOHH</shortName>
        <ecNumber evidence="9">1.14.99.29</ecNumber>
    </recommendedName>
    <alternativeName>
        <fullName evidence="9">Deoxyhypusine dioxygenase</fullName>
    </alternativeName>
    <alternativeName>
        <fullName evidence="9">Deoxyhypusine monooxygenase</fullName>
    </alternativeName>
</protein>
<dbReference type="PANTHER" id="PTHR12697">
    <property type="entry name" value="PBS LYASE HEAT-LIKE PROTEIN"/>
    <property type="match status" value="1"/>
</dbReference>
<dbReference type="FunFam" id="1.25.10.10:FF:000099">
    <property type="entry name" value="Deoxyhypusine hydroxylase"/>
    <property type="match status" value="1"/>
</dbReference>
<dbReference type="UniPathway" id="UPA00354"/>
<dbReference type="SMART" id="SM00567">
    <property type="entry name" value="EZ_HEAT"/>
    <property type="match status" value="6"/>
</dbReference>
<dbReference type="SUPFAM" id="SSF48371">
    <property type="entry name" value="ARM repeat"/>
    <property type="match status" value="1"/>
</dbReference>
<dbReference type="Gene3D" id="1.25.10.10">
    <property type="entry name" value="Leucine-rich Repeat Variant"/>
    <property type="match status" value="2"/>
</dbReference>
<comment type="function">
    <text evidence="9">Catalyzes the hydroxylation of the N(6)-(4-aminobutyl)-L-lysine intermediate to form hypusine, an essential post-translational modification only found in mature eIF-5A factor.</text>
</comment>
<feature type="binding site" evidence="9">
    <location>
        <position position="65"/>
    </location>
    <ligand>
        <name>Fe cation</name>
        <dbReference type="ChEBI" id="CHEBI:24875"/>
        <label>1</label>
    </ligand>
</feature>
<keyword evidence="7 9" id="KW-0503">Monooxygenase</keyword>
<keyword evidence="3 9" id="KW-0479">Metal-binding</keyword>
<dbReference type="EMBL" id="LODT01000016">
    <property type="protein sequence ID" value="KYR00293.1"/>
    <property type="molecule type" value="Genomic_DNA"/>
</dbReference>
<evidence type="ECO:0000256" key="7">
    <source>
        <dbReference type="ARBA" id="ARBA00023033"/>
    </source>
</evidence>
<feature type="binding site" evidence="9">
    <location>
        <position position="252"/>
    </location>
    <ligand>
        <name>Fe cation</name>
        <dbReference type="ChEBI" id="CHEBI:24875"/>
        <label>2</label>
    </ligand>
</feature>
<dbReference type="InterPro" id="IPR011989">
    <property type="entry name" value="ARM-like"/>
</dbReference>
<name>A0A152A213_TIELA</name>
<dbReference type="InParanoid" id="A0A152A213"/>
<dbReference type="EC" id="1.14.99.29" evidence="9"/>
<dbReference type="GO" id="GO:0016829">
    <property type="term" value="F:lyase activity"/>
    <property type="evidence" value="ECO:0007669"/>
    <property type="project" value="UniProtKB-KW"/>
</dbReference>
<keyword evidence="10" id="KW-0456">Lyase</keyword>
<comment type="pathway">
    <text evidence="2 9">Protein modification; eIF5A hypusination.</text>
</comment>
<evidence type="ECO:0000256" key="6">
    <source>
        <dbReference type="ARBA" id="ARBA00023004"/>
    </source>
</evidence>